<evidence type="ECO:0000259" key="2">
    <source>
        <dbReference type="PROSITE" id="PS50106"/>
    </source>
</evidence>
<evidence type="ECO:0000259" key="3">
    <source>
        <dbReference type="PROSITE" id="PS51786"/>
    </source>
</evidence>
<feature type="active site" evidence="1">
    <location>
        <position position="279"/>
    </location>
</feature>
<protein>
    <recommendedName>
        <fullName evidence="1">endopeptidase La</fullName>
        <ecNumber evidence="1">3.4.21.53</ecNumber>
    </recommendedName>
</protein>
<dbReference type="GO" id="GO:0030163">
    <property type="term" value="P:protein catabolic process"/>
    <property type="evidence" value="ECO:0007669"/>
    <property type="project" value="InterPro"/>
</dbReference>
<name>A0A9D1PLS7_9BACI</name>
<sequence length="337" mass="37671">MKKMNRRIYSTLILLLVIGFLFTFRLPFYVQQPGSADGLSEMVDVTDGYNSEGEFHLVTVSGFQPTIFDYVIASFLPYRDISPIEDIIPEGTTDEEYRHYQLMLMDGSKNASLVVAYKAANKHVKEKNNGVYVVRIVENMPAEDKLEMGDRIIQVDDIEVMESNDLVDYVQNKIAGDILHITFERDGEILEENVEVEQFTDKEGVGIGIQLVTDIKVEVDPEVFVDSGSIGGPSAGLMFSLELYNQLVEEDITKGKQIAGTGEIDSKGNVLRIGGVDKKVVAAHKKNMEIFFAPNEKGREDSNYNIAKETAAEIGTDMKIVPVDTFQDALDYLEQLD</sequence>
<dbReference type="PROSITE" id="PS50106">
    <property type="entry name" value="PDZ"/>
    <property type="match status" value="1"/>
</dbReference>
<dbReference type="Proteomes" id="UP000823937">
    <property type="component" value="Unassembled WGS sequence"/>
</dbReference>
<dbReference type="GO" id="GO:0005524">
    <property type="term" value="F:ATP binding"/>
    <property type="evidence" value="ECO:0007669"/>
    <property type="project" value="InterPro"/>
</dbReference>
<dbReference type="NCBIfam" id="NF041438">
    <property type="entry name" value="SepM_fam_S16"/>
    <property type="match status" value="1"/>
</dbReference>
<dbReference type="InterPro" id="IPR001478">
    <property type="entry name" value="PDZ"/>
</dbReference>
<dbReference type="SMART" id="SM00228">
    <property type="entry name" value="PDZ"/>
    <property type="match status" value="1"/>
</dbReference>
<dbReference type="Gene3D" id="2.30.42.10">
    <property type="match status" value="1"/>
</dbReference>
<dbReference type="InterPro" id="IPR027065">
    <property type="entry name" value="Lon_Prtase"/>
</dbReference>
<evidence type="ECO:0000313" key="4">
    <source>
        <dbReference type="EMBL" id="HIV74151.1"/>
    </source>
</evidence>
<feature type="domain" description="PDZ" evidence="2">
    <location>
        <begin position="101"/>
        <end position="172"/>
    </location>
</feature>
<keyword evidence="1" id="KW-0720">Serine protease</keyword>
<organism evidence="4 5">
    <name type="scientific">Candidatus Pseudogracilibacillus intestinigallinarum</name>
    <dbReference type="NCBI Taxonomy" id="2838742"/>
    <lineage>
        <taxon>Bacteria</taxon>
        <taxon>Bacillati</taxon>
        <taxon>Bacillota</taxon>
        <taxon>Bacilli</taxon>
        <taxon>Bacillales</taxon>
        <taxon>Bacillaceae</taxon>
        <taxon>Pseudogracilibacillus</taxon>
    </lineage>
</organism>
<comment type="caution">
    <text evidence="4">The sequence shown here is derived from an EMBL/GenBank/DDBJ whole genome shotgun (WGS) entry which is preliminary data.</text>
</comment>
<dbReference type="AlphaFoldDB" id="A0A9D1PLS7"/>
<dbReference type="GO" id="GO:0004252">
    <property type="term" value="F:serine-type endopeptidase activity"/>
    <property type="evidence" value="ECO:0007669"/>
    <property type="project" value="UniProtKB-UniRule"/>
</dbReference>
<dbReference type="SUPFAM" id="SSF54211">
    <property type="entry name" value="Ribosomal protein S5 domain 2-like"/>
    <property type="match status" value="1"/>
</dbReference>
<dbReference type="EMBL" id="DXHX01000050">
    <property type="protein sequence ID" value="HIV74151.1"/>
    <property type="molecule type" value="Genomic_DNA"/>
</dbReference>
<reference evidence="4" key="1">
    <citation type="journal article" date="2021" name="PeerJ">
        <title>Extensive microbial diversity within the chicken gut microbiome revealed by metagenomics and culture.</title>
        <authorList>
            <person name="Gilroy R."/>
            <person name="Ravi A."/>
            <person name="Getino M."/>
            <person name="Pursley I."/>
            <person name="Horton D.L."/>
            <person name="Alikhan N.F."/>
            <person name="Baker D."/>
            <person name="Gharbi K."/>
            <person name="Hall N."/>
            <person name="Watson M."/>
            <person name="Adriaenssens E.M."/>
            <person name="Foster-Nyarko E."/>
            <person name="Jarju S."/>
            <person name="Secka A."/>
            <person name="Antonio M."/>
            <person name="Oren A."/>
            <person name="Chaudhuri R.R."/>
            <person name="La Ragione R."/>
            <person name="Hildebrand F."/>
            <person name="Pallen M.J."/>
        </authorList>
    </citation>
    <scope>NUCLEOTIDE SEQUENCE</scope>
    <source>
        <strain evidence="4">CHK169-2315</strain>
    </source>
</reference>
<dbReference type="GO" id="GO:0006508">
    <property type="term" value="P:proteolysis"/>
    <property type="evidence" value="ECO:0007669"/>
    <property type="project" value="UniProtKB-KW"/>
</dbReference>
<keyword evidence="1" id="KW-0645">Protease</keyword>
<evidence type="ECO:0000256" key="1">
    <source>
        <dbReference type="PROSITE-ProRule" id="PRU01122"/>
    </source>
</evidence>
<dbReference type="Gene3D" id="3.30.230.10">
    <property type="match status" value="1"/>
</dbReference>
<dbReference type="GO" id="GO:0004176">
    <property type="term" value="F:ATP-dependent peptidase activity"/>
    <property type="evidence" value="ECO:0007669"/>
    <property type="project" value="UniProtKB-UniRule"/>
</dbReference>
<accession>A0A9D1PLS7</accession>
<evidence type="ECO:0000313" key="5">
    <source>
        <dbReference type="Proteomes" id="UP000823937"/>
    </source>
</evidence>
<reference evidence="4" key="2">
    <citation type="submission" date="2021-04" db="EMBL/GenBank/DDBJ databases">
        <authorList>
            <person name="Gilroy R."/>
        </authorList>
    </citation>
    <scope>NUCLEOTIDE SEQUENCE</scope>
    <source>
        <strain evidence="4">CHK169-2315</strain>
    </source>
</reference>
<keyword evidence="1" id="KW-0378">Hydrolase</keyword>
<comment type="catalytic activity">
    <reaction evidence="1">
        <text>Hydrolysis of proteins in presence of ATP.</text>
        <dbReference type="EC" id="3.4.21.53"/>
    </reaction>
</comment>
<dbReference type="SUPFAM" id="SSF50156">
    <property type="entry name" value="PDZ domain-like"/>
    <property type="match status" value="1"/>
</dbReference>
<dbReference type="InterPro" id="IPR020568">
    <property type="entry name" value="Ribosomal_Su5_D2-typ_SF"/>
</dbReference>
<feature type="active site" evidence="1">
    <location>
        <position position="234"/>
    </location>
</feature>
<dbReference type="Pfam" id="PF05362">
    <property type="entry name" value="Lon_C"/>
    <property type="match status" value="1"/>
</dbReference>
<dbReference type="InterPro" id="IPR014721">
    <property type="entry name" value="Ribsml_uS5_D2-typ_fold_subgr"/>
</dbReference>
<gene>
    <name evidence="4" type="ORF">H9895_03615</name>
</gene>
<proteinExistence type="inferred from homology"/>
<comment type="similarity">
    <text evidence="1">Belongs to the peptidase S16 family.</text>
</comment>
<dbReference type="PROSITE" id="PS51786">
    <property type="entry name" value="LON_PROTEOLYTIC"/>
    <property type="match status" value="1"/>
</dbReference>
<dbReference type="Pfam" id="PF13180">
    <property type="entry name" value="PDZ_2"/>
    <property type="match status" value="1"/>
</dbReference>
<dbReference type="PANTHER" id="PTHR10046">
    <property type="entry name" value="ATP DEPENDENT LON PROTEASE FAMILY MEMBER"/>
    <property type="match status" value="1"/>
</dbReference>
<feature type="domain" description="Lon proteolytic" evidence="3">
    <location>
        <begin position="226"/>
        <end position="336"/>
    </location>
</feature>
<dbReference type="EC" id="3.4.21.53" evidence="1"/>
<dbReference type="InterPro" id="IPR036034">
    <property type="entry name" value="PDZ_sf"/>
</dbReference>
<dbReference type="InterPro" id="IPR008269">
    <property type="entry name" value="Lon_proteolytic"/>
</dbReference>